<evidence type="ECO:0000313" key="1">
    <source>
        <dbReference type="EMBL" id="OQO03826.1"/>
    </source>
</evidence>
<proteinExistence type="predicted"/>
<keyword evidence="2" id="KW-1185">Reference proteome</keyword>
<dbReference type="Proteomes" id="UP000192596">
    <property type="component" value="Unassembled WGS sequence"/>
</dbReference>
<dbReference type="InParanoid" id="A0A1V8SXD6"/>
<reference evidence="2" key="1">
    <citation type="submission" date="2017-03" db="EMBL/GenBank/DDBJ databases">
        <title>Genomes of endolithic fungi from Antarctica.</title>
        <authorList>
            <person name="Coleine C."/>
            <person name="Masonjones S."/>
            <person name="Stajich J.E."/>
        </authorList>
    </citation>
    <scope>NUCLEOTIDE SEQUENCE [LARGE SCALE GENOMIC DNA]</scope>
    <source>
        <strain evidence="2">CCFEE 5527</strain>
    </source>
</reference>
<organism evidence="1 2">
    <name type="scientific">Cryoendolithus antarcticus</name>
    <dbReference type="NCBI Taxonomy" id="1507870"/>
    <lineage>
        <taxon>Eukaryota</taxon>
        <taxon>Fungi</taxon>
        <taxon>Dikarya</taxon>
        <taxon>Ascomycota</taxon>
        <taxon>Pezizomycotina</taxon>
        <taxon>Dothideomycetes</taxon>
        <taxon>Dothideomycetidae</taxon>
        <taxon>Cladosporiales</taxon>
        <taxon>Cladosporiaceae</taxon>
        <taxon>Cryoendolithus</taxon>
    </lineage>
</organism>
<comment type="caution">
    <text evidence="1">The sequence shown here is derived from an EMBL/GenBank/DDBJ whole genome shotgun (WGS) entry which is preliminary data.</text>
</comment>
<protein>
    <submittedName>
        <fullName evidence="1">Uncharacterized protein</fullName>
    </submittedName>
</protein>
<sequence length="63" mass="7331">MAPDGSQLAPMSPRIRVEVETTSVNRRRQPPTQTLHYRKDVQLGGNGTDYTFHERQWTEDDLF</sequence>
<evidence type="ECO:0000313" key="2">
    <source>
        <dbReference type="Proteomes" id="UP000192596"/>
    </source>
</evidence>
<accession>A0A1V8SXD6</accession>
<name>A0A1V8SXD6_9PEZI</name>
<gene>
    <name evidence="1" type="ORF">B0A48_10467</name>
</gene>
<dbReference type="EMBL" id="NAJO01000023">
    <property type="protein sequence ID" value="OQO03826.1"/>
    <property type="molecule type" value="Genomic_DNA"/>
</dbReference>
<dbReference type="AlphaFoldDB" id="A0A1V8SXD6"/>